<keyword evidence="9 11" id="KW-0472">Membrane</keyword>
<evidence type="ECO:0000256" key="13">
    <source>
        <dbReference type="SAM" id="SignalP"/>
    </source>
</evidence>
<dbReference type="InterPro" id="IPR037066">
    <property type="entry name" value="Plug_dom_sf"/>
</dbReference>
<feature type="signal peptide" evidence="13">
    <location>
        <begin position="1"/>
        <end position="26"/>
    </location>
</feature>
<keyword evidence="17" id="KW-1185">Reference proteome</keyword>
<evidence type="ECO:0000256" key="10">
    <source>
        <dbReference type="ARBA" id="ARBA00023237"/>
    </source>
</evidence>
<evidence type="ECO:0000256" key="8">
    <source>
        <dbReference type="ARBA" id="ARBA00023077"/>
    </source>
</evidence>
<evidence type="ECO:0000256" key="9">
    <source>
        <dbReference type="ARBA" id="ARBA00023136"/>
    </source>
</evidence>
<keyword evidence="13" id="KW-0732">Signal</keyword>
<evidence type="ECO:0000256" key="3">
    <source>
        <dbReference type="ARBA" id="ARBA00022452"/>
    </source>
</evidence>
<organism evidence="16 17">
    <name type="scientific">Hyphococcus aureus</name>
    <dbReference type="NCBI Taxonomy" id="2666033"/>
    <lineage>
        <taxon>Bacteria</taxon>
        <taxon>Pseudomonadati</taxon>
        <taxon>Pseudomonadota</taxon>
        <taxon>Alphaproteobacteria</taxon>
        <taxon>Parvularculales</taxon>
        <taxon>Parvularculaceae</taxon>
        <taxon>Hyphococcus</taxon>
    </lineage>
</organism>
<dbReference type="InterPro" id="IPR039426">
    <property type="entry name" value="TonB-dep_rcpt-like"/>
</dbReference>
<dbReference type="Pfam" id="PF00593">
    <property type="entry name" value="TonB_dep_Rec_b-barrel"/>
    <property type="match status" value="1"/>
</dbReference>
<keyword evidence="2 11" id="KW-0813">Transport</keyword>
<evidence type="ECO:0000256" key="4">
    <source>
        <dbReference type="ARBA" id="ARBA00022496"/>
    </source>
</evidence>
<evidence type="ECO:0000256" key="1">
    <source>
        <dbReference type="ARBA" id="ARBA00004571"/>
    </source>
</evidence>
<dbReference type="PANTHER" id="PTHR32552:SF81">
    <property type="entry name" value="TONB-DEPENDENT OUTER MEMBRANE RECEPTOR"/>
    <property type="match status" value="1"/>
</dbReference>
<dbReference type="InterPro" id="IPR036942">
    <property type="entry name" value="Beta-barrel_TonB_sf"/>
</dbReference>
<evidence type="ECO:0000259" key="15">
    <source>
        <dbReference type="Pfam" id="PF07715"/>
    </source>
</evidence>
<keyword evidence="7" id="KW-0406">Ion transport</keyword>
<evidence type="ECO:0000256" key="12">
    <source>
        <dbReference type="RuleBase" id="RU003357"/>
    </source>
</evidence>
<feature type="chain" id="PRO_5045732099" evidence="13">
    <location>
        <begin position="27"/>
        <end position="828"/>
    </location>
</feature>
<evidence type="ECO:0000256" key="7">
    <source>
        <dbReference type="ARBA" id="ARBA00023065"/>
    </source>
</evidence>
<dbReference type="Gene3D" id="2.170.130.10">
    <property type="entry name" value="TonB-dependent receptor, plug domain"/>
    <property type="match status" value="1"/>
</dbReference>
<evidence type="ECO:0000256" key="5">
    <source>
        <dbReference type="ARBA" id="ARBA00022692"/>
    </source>
</evidence>
<keyword evidence="4" id="KW-0410">Iron transport</keyword>
<keyword evidence="5 11" id="KW-0812">Transmembrane</keyword>
<evidence type="ECO:0000256" key="11">
    <source>
        <dbReference type="PROSITE-ProRule" id="PRU01360"/>
    </source>
</evidence>
<protein>
    <submittedName>
        <fullName evidence="16">TonB-dependent receptor</fullName>
    </submittedName>
</protein>
<gene>
    <name evidence="16" type="ORF">ACFMB1_11345</name>
</gene>
<comment type="similarity">
    <text evidence="11 12">Belongs to the TonB-dependent receptor family.</text>
</comment>
<dbReference type="InterPro" id="IPR000531">
    <property type="entry name" value="Beta-barrel_TonB"/>
</dbReference>
<sequence>MRSISKTTALWLTASAAALGSTAANAQQGASGRDEIIVTAQGREQSLQDVPVSVSVVSGEQLEDFNITNLTDLAARLPNVNIAEAPSSALNIRGVGSGTGNWGFQQSVGTFVDGIYRSRAHSIRAALFDVDRIEVLKGPQTTFFGANSIAGALNITTRGPSDELEANGSALYGSHGEYNTELGVSAPLTDTLSFRLAGQISGMDGYIETPTGDAPNRDSWQVRGSLRFEPTDRLTSQLRVDHGSSDAIGNLAFQVVGCPPPAPADIVGDGCADFLAQNGGVIDDELDYHSDTPLDYAYFDFTEIAWTNTLEVFDGHQLILRTGYYDHDSQQQFTGIPYPITSGPAGTTDGLPVRTQELYDQFSQEIRFQSDEGGFIDYMVGGYYAKDEMNFTNNVGFFFADFGLLTQLVSFGVIPTSPLPVPVLTNQALPGDHVSAELSNDAENETISAFGAVTIRPIDRVRINLGARWSRIEKFATRASTRGVSDNLRPGTYVEYNEDTQLLLNSLLLGSAEDFGGGSMPGRRTDKDFMPSASIQVDATDNVMVYASYAQGFKAGGYSTANFPVTFEPEYVDAYEAGIKGSFFNGDLDANLAVFLNDYQNLQESVVQTLLVDIGGGNFVGTTNSIIDNVASSEAKGVEFDFGLRINDYITLNGAVAYLKSEYDEYVGAPCNEVQLATQAVDAMGTPLFTGGPMPSPVTVCDQMGGTQDLSGQQRAFAPEWSGNLSAHVEIPLDNGLNFTLDPVVYFKDDHFLSATADPTASQDAYAKVDLRVGIAAAEGRWSLALIGRNLTNEVTASYAAPVTGATGSQRYMVERPRSFAAQLSFNY</sequence>
<dbReference type="SUPFAM" id="SSF56935">
    <property type="entry name" value="Porins"/>
    <property type="match status" value="1"/>
</dbReference>
<evidence type="ECO:0000313" key="16">
    <source>
        <dbReference type="EMBL" id="MFC6036141.1"/>
    </source>
</evidence>
<comment type="subcellular location">
    <subcellularLocation>
        <location evidence="1 11">Cell outer membrane</location>
        <topology evidence="1 11">Multi-pass membrane protein</topology>
    </subcellularLocation>
</comment>
<evidence type="ECO:0000256" key="2">
    <source>
        <dbReference type="ARBA" id="ARBA00022448"/>
    </source>
</evidence>
<dbReference type="Pfam" id="PF07715">
    <property type="entry name" value="Plug"/>
    <property type="match status" value="1"/>
</dbReference>
<keyword evidence="3 11" id="KW-1134">Transmembrane beta strand</keyword>
<reference evidence="16 17" key="1">
    <citation type="submission" date="2024-09" db="EMBL/GenBank/DDBJ databases">
        <authorList>
            <person name="Zhang Z.-H."/>
        </authorList>
    </citation>
    <scope>NUCLEOTIDE SEQUENCE [LARGE SCALE GENOMIC DNA]</scope>
    <source>
        <strain evidence="16 17">HHTR114</strain>
    </source>
</reference>
<dbReference type="Proteomes" id="UP001596116">
    <property type="component" value="Unassembled WGS sequence"/>
</dbReference>
<accession>A0ABW1KZS2</accession>
<comment type="caution">
    <text evidence="16">The sequence shown here is derived from an EMBL/GenBank/DDBJ whole genome shotgun (WGS) entry which is preliminary data.</text>
</comment>
<keyword evidence="16" id="KW-0675">Receptor</keyword>
<dbReference type="InterPro" id="IPR012910">
    <property type="entry name" value="Plug_dom"/>
</dbReference>
<dbReference type="RefSeq" id="WP_379882631.1">
    <property type="nucleotide sequence ID" value="NZ_JBHPON010000002.1"/>
</dbReference>
<proteinExistence type="inferred from homology"/>
<dbReference type="Gene3D" id="2.40.170.20">
    <property type="entry name" value="TonB-dependent receptor, beta-barrel domain"/>
    <property type="match status" value="1"/>
</dbReference>
<dbReference type="PANTHER" id="PTHR32552">
    <property type="entry name" value="FERRICHROME IRON RECEPTOR-RELATED"/>
    <property type="match status" value="1"/>
</dbReference>
<name>A0ABW1KZS2_9PROT</name>
<dbReference type="PROSITE" id="PS52016">
    <property type="entry name" value="TONB_DEPENDENT_REC_3"/>
    <property type="match status" value="1"/>
</dbReference>
<dbReference type="EMBL" id="JBHPON010000002">
    <property type="protein sequence ID" value="MFC6036141.1"/>
    <property type="molecule type" value="Genomic_DNA"/>
</dbReference>
<keyword evidence="10 11" id="KW-0998">Cell outer membrane</keyword>
<keyword evidence="8 12" id="KW-0798">TonB box</keyword>
<evidence type="ECO:0000259" key="14">
    <source>
        <dbReference type="Pfam" id="PF00593"/>
    </source>
</evidence>
<evidence type="ECO:0000256" key="6">
    <source>
        <dbReference type="ARBA" id="ARBA00023004"/>
    </source>
</evidence>
<evidence type="ECO:0000313" key="17">
    <source>
        <dbReference type="Proteomes" id="UP001596116"/>
    </source>
</evidence>
<feature type="domain" description="TonB-dependent receptor plug" evidence="15">
    <location>
        <begin position="47"/>
        <end position="152"/>
    </location>
</feature>
<keyword evidence="6" id="KW-0408">Iron</keyword>
<feature type="domain" description="TonB-dependent receptor-like beta-barrel" evidence="14">
    <location>
        <begin position="287"/>
        <end position="791"/>
    </location>
</feature>